<protein>
    <submittedName>
        <fullName evidence="1">Uncharacterized protein</fullName>
    </submittedName>
</protein>
<proteinExistence type="predicted"/>
<keyword evidence="2" id="KW-1185">Reference proteome</keyword>
<name>A0ABU7FZ71_9ALTE</name>
<sequence length="74" mass="8452">MFQVLTDVEIGCKLTTFLKMVKFNRQLICAISINGLKMSKLTFAGRSISLEVKKNNQYHSISDKINLAKFVLDR</sequence>
<evidence type="ECO:0000313" key="2">
    <source>
        <dbReference type="Proteomes" id="UP001310248"/>
    </source>
</evidence>
<organism evidence="1 2">
    <name type="scientific">Agarivorans aestuarii</name>
    <dbReference type="NCBI Taxonomy" id="1563703"/>
    <lineage>
        <taxon>Bacteria</taxon>
        <taxon>Pseudomonadati</taxon>
        <taxon>Pseudomonadota</taxon>
        <taxon>Gammaproteobacteria</taxon>
        <taxon>Alteromonadales</taxon>
        <taxon>Alteromonadaceae</taxon>
        <taxon>Agarivorans</taxon>
    </lineage>
</organism>
<accession>A0ABU7FZ71</accession>
<dbReference type="EMBL" id="JAYDYW010000002">
    <property type="protein sequence ID" value="MEE1672376.1"/>
    <property type="molecule type" value="Genomic_DNA"/>
</dbReference>
<reference evidence="2" key="1">
    <citation type="submission" date="2023-07" db="EMBL/GenBank/DDBJ databases">
        <title>Draft genome sequence of Agarivorans aestuarii strain ZMCS4, a CAZymes producing bacteria isolated from the marine brown algae Clodostephus spongiosus.</title>
        <authorList>
            <person name="Lorente B."/>
            <person name="Cabral C."/>
            <person name="Frias J."/>
            <person name="Faria J."/>
            <person name="Toubarro D."/>
        </authorList>
    </citation>
    <scope>NUCLEOTIDE SEQUENCE [LARGE SCALE GENOMIC DNA]</scope>
    <source>
        <strain evidence="2">ZMCS4</strain>
    </source>
</reference>
<evidence type="ECO:0000313" key="1">
    <source>
        <dbReference type="EMBL" id="MEE1672376.1"/>
    </source>
</evidence>
<dbReference type="RefSeq" id="WP_163134975.1">
    <property type="nucleotide sequence ID" value="NZ_JAYDYW010000002.1"/>
</dbReference>
<dbReference type="Proteomes" id="UP001310248">
    <property type="component" value="Unassembled WGS sequence"/>
</dbReference>
<comment type="caution">
    <text evidence="1">The sequence shown here is derived from an EMBL/GenBank/DDBJ whole genome shotgun (WGS) entry which is preliminary data.</text>
</comment>
<gene>
    <name evidence="1" type="ORF">SNR37_001691</name>
</gene>
<reference evidence="1 2" key="2">
    <citation type="submission" date="2023-12" db="EMBL/GenBank/DDBJ databases">
        <authorList>
            <consortium name="Cladostephus spongiosus"/>
            <person name="Lorente B."/>
            <person name="Cabral C."/>
            <person name="Frias J."/>
            <person name="Faria J."/>
            <person name="Toubarro D."/>
        </authorList>
    </citation>
    <scope>NUCLEOTIDE SEQUENCE [LARGE SCALE GENOMIC DNA]</scope>
    <source>
        <strain evidence="1 2">ZMCS4</strain>
    </source>
</reference>